<dbReference type="RefSeq" id="WP_141322567.1">
    <property type="nucleotide sequence ID" value="NZ_AYYS01000002.1"/>
</dbReference>
<feature type="transmembrane region" description="Helical" evidence="1">
    <location>
        <begin position="121"/>
        <end position="146"/>
    </location>
</feature>
<feature type="transmembrane region" description="Helical" evidence="1">
    <location>
        <begin position="48"/>
        <end position="68"/>
    </location>
</feature>
<keyword evidence="1" id="KW-1133">Transmembrane helix</keyword>
<feature type="transmembrane region" description="Helical" evidence="1">
    <location>
        <begin position="89"/>
        <end position="109"/>
    </location>
</feature>
<feature type="transmembrane region" description="Helical" evidence="1">
    <location>
        <begin position="196"/>
        <end position="217"/>
    </location>
</feature>
<keyword evidence="3" id="KW-1185">Reference proteome</keyword>
<dbReference type="Proteomes" id="UP000051230">
    <property type="component" value="Unassembled WGS sequence"/>
</dbReference>
<dbReference type="STRING" id="1423721.LA20533_04465"/>
<feature type="transmembrane region" description="Helical" evidence="1">
    <location>
        <begin position="153"/>
        <end position="176"/>
    </location>
</feature>
<accession>A0A0R1YXC7</accession>
<proteinExistence type="predicted"/>
<dbReference type="AlphaFoldDB" id="A0A0R1YXC7"/>
<organism evidence="2 3">
    <name type="scientific">Amylolactobacillus amylophilus DSM 20533 = JCM 1125</name>
    <dbReference type="NCBI Taxonomy" id="1423721"/>
    <lineage>
        <taxon>Bacteria</taxon>
        <taxon>Bacillati</taxon>
        <taxon>Bacillota</taxon>
        <taxon>Bacilli</taxon>
        <taxon>Lactobacillales</taxon>
        <taxon>Lactobacillaceae</taxon>
        <taxon>Amylolactobacillus</taxon>
    </lineage>
</organism>
<dbReference type="EMBL" id="AYYS01000002">
    <property type="protein sequence ID" value="KRM43603.1"/>
    <property type="molecule type" value="Genomic_DNA"/>
</dbReference>
<dbReference type="PATRIC" id="fig|1423721.4.peg.1595"/>
<reference evidence="2 3" key="1">
    <citation type="journal article" date="2015" name="Genome Announc.">
        <title>Expanding the biotechnology potential of lactobacilli through comparative genomics of 213 strains and associated genera.</title>
        <authorList>
            <person name="Sun Z."/>
            <person name="Harris H.M."/>
            <person name="McCann A."/>
            <person name="Guo C."/>
            <person name="Argimon S."/>
            <person name="Zhang W."/>
            <person name="Yang X."/>
            <person name="Jeffery I.B."/>
            <person name="Cooney J.C."/>
            <person name="Kagawa T.F."/>
            <person name="Liu W."/>
            <person name="Song Y."/>
            <person name="Salvetti E."/>
            <person name="Wrobel A."/>
            <person name="Rasinkangas P."/>
            <person name="Parkhill J."/>
            <person name="Rea M.C."/>
            <person name="O'Sullivan O."/>
            <person name="Ritari J."/>
            <person name="Douillard F.P."/>
            <person name="Paul Ross R."/>
            <person name="Yang R."/>
            <person name="Briner A.E."/>
            <person name="Felis G.E."/>
            <person name="de Vos W.M."/>
            <person name="Barrangou R."/>
            <person name="Klaenhammer T.R."/>
            <person name="Caufield P.W."/>
            <person name="Cui Y."/>
            <person name="Zhang H."/>
            <person name="O'Toole P.W."/>
        </authorList>
    </citation>
    <scope>NUCLEOTIDE SEQUENCE [LARGE SCALE GENOMIC DNA]</scope>
    <source>
        <strain evidence="2 3">DSM 20533</strain>
    </source>
</reference>
<gene>
    <name evidence="2" type="ORF">FD40_GL001547</name>
</gene>
<keyword evidence="1" id="KW-0812">Transmembrane</keyword>
<evidence type="ECO:0000256" key="1">
    <source>
        <dbReference type="SAM" id="Phobius"/>
    </source>
</evidence>
<evidence type="ECO:0000313" key="2">
    <source>
        <dbReference type="EMBL" id="KRM43603.1"/>
    </source>
</evidence>
<comment type="caution">
    <text evidence="2">The sequence shown here is derived from an EMBL/GenBank/DDBJ whole genome shotgun (WGS) entry which is preliminary data.</text>
</comment>
<evidence type="ECO:0000313" key="3">
    <source>
        <dbReference type="Proteomes" id="UP000051230"/>
    </source>
</evidence>
<name>A0A0R1YXC7_9LACO</name>
<sequence>MKHRIAKISALSIFFALWWSYVFRNVSFEFSHKLIVELNSAYGGYNHLITHAGMNIILLLLLFNPFNLTQLAVRAPRRRIVNRMFGQMIEAAFYFSAVFVGINVLFNMFHINLNHLVEINFFGVAILYFISAFIFYLLMGTVFLICLSLVSNYPIAVAVTFGLSIGQLYFQLVQGWPTALSILTVYTDYYEDGFNILHYISVNVLALIFIGGLYLILSYIFQRKDILDGE</sequence>
<keyword evidence="1" id="KW-0472">Membrane</keyword>
<protein>
    <submittedName>
        <fullName evidence="2">Uncharacterized protein</fullName>
    </submittedName>
</protein>